<reference evidence="3" key="1">
    <citation type="submission" date="2021-06" db="EMBL/GenBank/DDBJ databases">
        <authorList>
            <person name="Hodson N. C."/>
            <person name="Mongue J. A."/>
            <person name="Jaron S. K."/>
        </authorList>
    </citation>
    <scope>NUCLEOTIDE SEQUENCE</scope>
</reference>
<protein>
    <recommendedName>
        <fullName evidence="2">Nose resistant-to-fluoxetine protein N-terminal domain-containing protein</fullName>
    </recommendedName>
</protein>
<keyword evidence="1" id="KW-0472">Membrane</keyword>
<dbReference type="PANTHER" id="PTHR11161:SF69">
    <property type="entry name" value="NOSE RESISTANT TO FLUOXETINE PROTEIN 6-LIKE PROTEIN"/>
    <property type="match status" value="1"/>
</dbReference>
<dbReference type="OrthoDB" id="118951at2759"/>
<evidence type="ECO:0000313" key="3">
    <source>
        <dbReference type="EMBL" id="CAG7732796.1"/>
    </source>
</evidence>
<feature type="transmembrane region" description="Helical" evidence="1">
    <location>
        <begin position="589"/>
        <end position="614"/>
    </location>
</feature>
<feature type="domain" description="Nose resistant-to-fluoxetine protein N-terminal" evidence="2">
    <location>
        <begin position="1"/>
        <end position="151"/>
    </location>
</feature>
<dbReference type="Proteomes" id="UP000708208">
    <property type="component" value="Unassembled WGS sequence"/>
</dbReference>
<keyword evidence="4" id="KW-1185">Reference proteome</keyword>
<name>A0A8J2KD61_9HEXA</name>
<comment type="caution">
    <text evidence="3">The sequence shown here is derived from an EMBL/GenBank/DDBJ whole genome shotgun (WGS) entry which is preliminary data.</text>
</comment>
<dbReference type="SMART" id="SM00703">
    <property type="entry name" value="NRF"/>
    <property type="match status" value="1"/>
</dbReference>
<evidence type="ECO:0000256" key="1">
    <source>
        <dbReference type="SAM" id="Phobius"/>
    </source>
</evidence>
<feature type="transmembrane region" description="Helical" evidence="1">
    <location>
        <begin position="311"/>
        <end position="332"/>
    </location>
</feature>
<evidence type="ECO:0000259" key="2">
    <source>
        <dbReference type="SMART" id="SM00703"/>
    </source>
</evidence>
<feature type="transmembrane region" description="Helical" evidence="1">
    <location>
        <begin position="402"/>
        <end position="421"/>
    </location>
</feature>
<gene>
    <name evidence="3" type="ORF">AFUS01_LOCUS21284</name>
</gene>
<dbReference type="InterPro" id="IPR006621">
    <property type="entry name" value="Nose-resist-to-fluoxetine_N"/>
</dbReference>
<proteinExistence type="predicted"/>
<feature type="transmembrane region" description="Helical" evidence="1">
    <location>
        <begin position="450"/>
        <end position="467"/>
    </location>
</feature>
<dbReference type="InterPro" id="IPR002656">
    <property type="entry name" value="Acyl_transf_3_dom"/>
</dbReference>
<dbReference type="EMBL" id="CAJVCH010237630">
    <property type="protein sequence ID" value="CAG7732796.1"/>
    <property type="molecule type" value="Genomic_DNA"/>
</dbReference>
<evidence type="ECO:0000313" key="4">
    <source>
        <dbReference type="Proteomes" id="UP000708208"/>
    </source>
</evidence>
<feature type="transmembrane region" description="Helical" evidence="1">
    <location>
        <begin position="160"/>
        <end position="179"/>
    </location>
</feature>
<dbReference type="AlphaFoldDB" id="A0A8J2KD61"/>
<dbReference type="GO" id="GO:0016747">
    <property type="term" value="F:acyltransferase activity, transferring groups other than amino-acyl groups"/>
    <property type="evidence" value="ECO:0007669"/>
    <property type="project" value="InterPro"/>
</dbReference>
<organism evidence="3 4">
    <name type="scientific">Allacma fusca</name>
    <dbReference type="NCBI Taxonomy" id="39272"/>
    <lineage>
        <taxon>Eukaryota</taxon>
        <taxon>Metazoa</taxon>
        <taxon>Ecdysozoa</taxon>
        <taxon>Arthropoda</taxon>
        <taxon>Hexapoda</taxon>
        <taxon>Collembola</taxon>
        <taxon>Symphypleona</taxon>
        <taxon>Sminthuridae</taxon>
        <taxon>Allacma</taxon>
    </lineage>
</organism>
<accession>A0A8J2KD61</accession>
<dbReference type="Pfam" id="PF01757">
    <property type="entry name" value="Acyl_transf_3"/>
    <property type="match status" value="1"/>
</dbReference>
<keyword evidence="1" id="KW-0812">Transmembrane</keyword>
<feature type="transmembrane region" description="Helical" evidence="1">
    <location>
        <begin position="271"/>
        <end position="291"/>
    </location>
</feature>
<keyword evidence="1" id="KW-1133">Transmembrane helix</keyword>
<sequence>FFLTTVFDAYGKIPSGILSGHTFIFGDYHECIQIRGEYTPPGSTEKQVVRGRYSSTYILPGPELLKLLQQVPGNSSALETLSPGLRESVSLRVLLEYMFDLNGAPFMMPVIGTCFPDSCSGADVQQILDSFHKHVSQDYLTQVVEGSYTEERPSFEADDYVMIAVLALIGTLCLVSTLVDIQQSSKEGNSHERAGFAKKLLLAFSVYTNTSKWASTKVGSGNLGCLHGLRFMSMSWVVLCHTFGQIAPHTWNLVDVKMVYKDWTFYPLVNGTTSVDTFFTMSGALVAYNLLKELDKTKGRFNYALFVIHRYLRLTPTYVIIMGIMATLLPYLGGGPNWYIMETDSAQCQKYWWHNALYVNNLVKYETTGCYGESWYLANDMQFFLLSPLVIYPLWRWKRIGFGALAVLSLASVIIPAWIIADKRLPPTLILSIPMKTYMNDIYKKPWGRFGPYVVGIGLGYVLRYRAENLGKFRKIPLLMVAAGWGLCTALALGVIYVGMYYFNPHNADDTLSSFHTAVYGGLHRTIWGICIAWIVFACVSGYGGVVNKLLSLRIFMPLGRLTYCMYITSYHTQFIYHASIPHAEHYSAYRVVNIFFAHMVMSGIVAFVLTLALESPFIQLEKIMFTSKRQPRTIEHAVNPKHGNENSVDINANNL</sequence>
<feature type="transmembrane region" description="Helical" evidence="1">
    <location>
        <begin position="479"/>
        <end position="503"/>
    </location>
</feature>
<feature type="non-terminal residue" evidence="3">
    <location>
        <position position="1"/>
    </location>
</feature>
<feature type="transmembrane region" description="Helical" evidence="1">
    <location>
        <begin position="523"/>
        <end position="547"/>
    </location>
</feature>
<dbReference type="Pfam" id="PF20146">
    <property type="entry name" value="NRF"/>
    <property type="match status" value="1"/>
</dbReference>
<dbReference type="PANTHER" id="PTHR11161">
    <property type="entry name" value="O-ACYLTRANSFERASE"/>
    <property type="match status" value="1"/>
</dbReference>
<dbReference type="InterPro" id="IPR052728">
    <property type="entry name" value="O2_lipid_transport_reg"/>
</dbReference>